<evidence type="ECO:0000256" key="4">
    <source>
        <dbReference type="SAM" id="MobiDB-lite"/>
    </source>
</evidence>
<feature type="region of interest" description="Disordered" evidence="4">
    <location>
        <begin position="106"/>
        <end position="184"/>
    </location>
</feature>
<protein>
    <recommendedName>
        <fullName evidence="2 3">Single-stranded DNA-binding protein</fullName>
        <shortName evidence="2">SSB</shortName>
    </recommendedName>
</protein>
<dbReference type="Pfam" id="PF00436">
    <property type="entry name" value="SSB"/>
    <property type="match status" value="1"/>
</dbReference>
<dbReference type="Gene3D" id="2.40.50.140">
    <property type="entry name" value="Nucleic acid-binding proteins"/>
    <property type="match status" value="1"/>
</dbReference>
<dbReference type="PANTHER" id="PTHR10302">
    <property type="entry name" value="SINGLE-STRANDED DNA-BINDING PROTEIN"/>
    <property type="match status" value="1"/>
</dbReference>
<comment type="caution">
    <text evidence="2">Lacks conserved residue(s) required for the propagation of feature annotation.</text>
</comment>
<dbReference type="CDD" id="cd04496">
    <property type="entry name" value="SSB_OBF"/>
    <property type="match status" value="1"/>
</dbReference>
<evidence type="ECO:0000313" key="6">
    <source>
        <dbReference type="Proteomes" id="UP001596158"/>
    </source>
</evidence>
<dbReference type="Proteomes" id="UP001596158">
    <property type="component" value="Unassembled WGS sequence"/>
</dbReference>
<dbReference type="InterPro" id="IPR011344">
    <property type="entry name" value="ssDNA-bd"/>
</dbReference>
<keyword evidence="6" id="KW-1185">Reference proteome</keyword>
<name>A0ABW1RRM5_9LACO</name>
<dbReference type="InterPro" id="IPR000424">
    <property type="entry name" value="Primosome_PriB/ssb"/>
</dbReference>
<evidence type="ECO:0000256" key="2">
    <source>
        <dbReference type="HAMAP-Rule" id="MF_00984"/>
    </source>
</evidence>
<reference evidence="6" key="1">
    <citation type="journal article" date="2019" name="Int. J. Syst. Evol. Microbiol.">
        <title>The Global Catalogue of Microorganisms (GCM) 10K type strain sequencing project: providing services to taxonomists for standard genome sequencing and annotation.</title>
        <authorList>
            <consortium name="The Broad Institute Genomics Platform"/>
            <consortium name="The Broad Institute Genome Sequencing Center for Infectious Disease"/>
            <person name="Wu L."/>
            <person name="Ma J."/>
        </authorList>
    </citation>
    <scope>NUCLEOTIDE SEQUENCE [LARGE SCALE GENOMIC DNA]</scope>
    <source>
        <strain evidence="6">CCM 8924</strain>
    </source>
</reference>
<dbReference type="EMBL" id="JBHSSG010000007">
    <property type="protein sequence ID" value="MFC6178068.1"/>
    <property type="molecule type" value="Genomic_DNA"/>
</dbReference>
<dbReference type="RefSeq" id="WP_137600746.1">
    <property type="nucleotide sequence ID" value="NZ_BJDT01000005.1"/>
</dbReference>
<proteinExistence type="inferred from homology"/>
<dbReference type="GO" id="GO:0003677">
    <property type="term" value="F:DNA binding"/>
    <property type="evidence" value="ECO:0007669"/>
    <property type="project" value="UniProtKB-KW"/>
</dbReference>
<organism evidence="5 6">
    <name type="scientific">Weissella sagaensis</name>
    <dbReference type="NCBI Taxonomy" id="2559928"/>
    <lineage>
        <taxon>Bacteria</taxon>
        <taxon>Bacillati</taxon>
        <taxon>Bacillota</taxon>
        <taxon>Bacilli</taxon>
        <taxon>Lactobacillales</taxon>
        <taxon>Lactobacillaceae</taxon>
        <taxon>Weissella</taxon>
    </lineage>
</organism>
<sequence>MINNVVLTGRLTKDMEVKYTNSGKAVASSSVAVQRQYSNANGEHESDFINFVIWGKSAENMANMTAKGSMIGLEGSIQTRSYDNNQGQKVYVTEVNVRNFSLLESKEQTEQRKQGQGNFNQQQGGFNQQRQQRQQPQQQPQSQQGGFNQQPQQQGNFKQQPQQGAYSPEQMFGTPENFESQLPF</sequence>
<gene>
    <name evidence="5" type="primary">ssb</name>
    <name evidence="5" type="ORF">ACFQGR_01400</name>
</gene>
<evidence type="ECO:0000256" key="3">
    <source>
        <dbReference type="RuleBase" id="RU000524"/>
    </source>
</evidence>
<accession>A0ABW1RRM5</accession>
<evidence type="ECO:0000313" key="5">
    <source>
        <dbReference type="EMBL" id="MFC6178068.1"/>
    </source>
</evidence>
<keyword evidence="1 2" id="KW-0238">DNA-binding</keyword>
<dbReference type="PANTHER" id="PTHR10302:SF27">
    <property type="entry name" value="SINGLE-STRANDED DNA-BINDING PROTEIN"/>
    <property type="match status" value="1"/>
</dbReference>
<dbReference type="NCBIfam" id="TIGR00621">
    <property type="entry name" value="ssb"/>
    <property type="match status" value="1"/>
</dbReference>
<feature type="compositionally biased region" description="Low complexity" evidence="4">
    <location>
        <begin position="114"/>
        <end position="164"/>
    </location>
</feature>
<dbReference type="SUPFAM" id="SSF50249">
    <property type="entry name" value="Nucleic acid-binding proteins"/>
    <property type="match status" value="1"/>
</dbReference>
<comment type="caution">
    <text evidence="5">The sequence shown here is derived from an EMBL/GenBank/DDBJ whole genome shotgun (WGS) entry which is preliminary data.</text>
</comment>
<dbReference type="PROSITE" id="PS50935">
    <property type="entry name" value="SSB"/>
    <property type="match status" value="1"/>
</dbReference>
<comment type="subunit">
    <text evidence="2">Homotetramer.</text>
</comment>
<dbReference type="HAMAP" id="MF_00984">
    <property type="entry name" value="SSB"/>
    <property type="match status" value="1"/>
</dbReference>
<dbReference type="InterPro" id="IPR012340">
    <property type="entry name" value="NA-bd_OB-fold"/>
</dbReference>
<evidence type="ECO:0000256" key="1">
    <source>
        <dbReference type="ARBA" id="ARBA00023125"/>
    </source>
</evidence>